<dbReference type="CDD" id="cd04301">
    <property type="entry name" value="NAT_SF"/>
    <property type="match status" value="1"/>
</dbReference>
<feature type="active site" description="Proton donor" evidence="5">
    <location>
        <position position="118"/>
    </location>
</feature>
<gene>
    <name evidence="5 7" type="primary">rimI</name>
    <name evidence="7" type="ORF">H8K52_15500</name>
</gene>
<keyword evidence="8" id="KW-1185">Reference proteome</keyword>
<name>A0ABR6X783_9BURK</name>
<evidence type="ECO:0000313" key="8">
    <source>
        <dbReference type="Proteomes" id="UP000648257"/>
    </source>
</evidence>
<reference evidence="7 8" key="1">
    <citation type="submission" date="2020-08" db="EMBL/GenBank/DDBJ databases">
        <title>Novel species isolated from subtropical streams in China.</title>
        <authorList>
            <person name="Lu H."/>
        </authorList>
    </citation>
    <scope>NUCLEOTIDE SEQUENCE [LARGE SCALE GENOMIC DNA]</scope>
    <source>
        <strain evidence="7 8">KACC 16656</strain>
    </source>
</reference>
<proteinExistence type="inferred from homology"/>
<evidence type="ECO:0000313" key="7">
    <source>
        <dbReference type="EMBL" id="MBC3808749.1"/>
    </source>
</evidence>
<dbReference type="NCBIfam" id="TIGR01575">
    <property type="entry name" value="rimI"/>
    <property type="match status" value="1"/>
</dbReference>
<accession>A0ABR6X783</accession>
<comment type="subcellular location">
    <subcellularLocation>
        <location evidence="5">Cytoplasm</location>
    </subcellularLocation>
</comment>
<keyword evidence="7" id="KW-0687">Ribonucleoprotein</keyword>
<sequence length="161" mass="18526">MDNYRICQLSLDDLGEILAIEEAVYSHPWTRGNFLDSFYSQHEAIGIRDEQSSLVAYFFLMPVVDELHLLTFAVSAQKQGLGYGLVLLKQMKRLAESKGFLSMMLEVRVSNARAIDIYKRFGFLEIGRRKAYYPAHHGQREDAIVMRMELKPMANDGMIEE</sequence>
<feature type="binding site" evidence="5">
    <location>
        <position position="111"/>
    </location>
    <ligand>
        <name>acetyl-CoA</name>
        <dbReference type="ChEBI" id="CHEBI:57288"/>
    </ligand>
</feature>
<comment type="caution">
    <text evidence="7">The sequence shown here is derived from an EMBL/GenBank/DDBJ whole genome shotgun (WGS) entry which is preliminary data.</text>
</comment>
<dbReference type="Proteomes" id="UP000648257">
    <property type="component" value="Unassembled WGS sequence"/>
</dbReference>
<dbReference type="InterPro" id="IPR016181">
    <property type="entry name" value="Acyl_CoA_acyltransferase"/>
</dbReference>
<dbReference type="PROSITE" id="PS51186">
    <property type="entry name" value="GNAT"/>
    <property type="match status" value="1"/>
</dbReference>
<comment type="catalytic activity">
    <reaction evidence="5">
        <text>N-terminal L-alanyl-[ribosomal protein bS18] + acetyl-CoA = N-terminal N(alpha)-acetyl-L-alanyl-[ribosomal protein bS18] + CoA + H(+)</text>
        <dbReference type="Rhea" id="RHEA:43756"/>
        <dbReference type="Rhea" id="RHEA-COMP:10676"/>
        <dbReference type="Rhea" id="RHEA-COMP:10677"/>
        <dbReference type="ChEBI" id="CHEBI:15378"/>
        <dbReference type="ChEBI" id="CHEBI:57287"/>
        <dbReference type="ChEBI" id="CHEBI:57288"/>
        <dbReference type="ChEBI" id="CHEBI:64718"/>
        <dbReference type="ChEBI" id="CHEBI:83683"/>
        <dbReference type="EC" id="2.3.1.266"/>
    </reaction>
</comment>
<dbReference type="EC" id="2.3.1.266" evidence="5"/>
<evidence type="ECO:0000256" key="3">
    <source>
        <dbReference type="ARBA" id="ARBA00022679"/>
    </source>
</evidence>
<dbReference type="RefSeq" id="WP_186923829.1">
    <property type="nucleotide sequence ID" value="NZ_JACOFW010000019.1"/>
</dbReference>
<dbReference type="Pfam" id="PF00583">
    <property type="entry name" value="Acetyltransf_1"/>
    <property type="match status" value="1"/>
</dbReference>
<evidence type="ECO:0000256" key="4">
    <source>
        <dbReference type="ARBA" id="ARBA00023315"/>
    </source>
</evidence>
<comment type="caution">
    <text evidence="5">Lacks conserved residue(s) required for the propagation of feature annotation.</text>
</comment>
<protein>
    <recommendedName>
        <fullName evidence="5">[Ribosomal protein bS18]-alanine N-acetyltransferase</fullName>
        <ecNumber evidence="5">2.3.1.266</ecNumber>
    </recommendedName>
</protein>
<dbReference type="InterPro" id="IPR050680">
    <property type="entry name" value="YpeA/RimI_acetyltransf"/>
</dbReference>
<evidence type="ECO:0000256" key="2">
    <source>
        <dbReference type="ARBA" id="ARBA00022490"/>
    </source>
</evidence>
<comment type="function">
    <text evidence="5">Acetylates the N-terminal alanine of ribosomal protein bS18.</text>
</comment>
<keyword evidence="3 5" id="KW-0808">Transferase</keyword>
<feature type="active site" description="Proton acceptor" evidence="5">
    <location>
        <position position="106"/>
    </location>
</feature>
<comment type="similarity">
    <text evidence="1 5">Belongs to the acetyltransferase family. RimI subfamily.</text>
</comment>
<dbReference type="InterPro" id="IPR006464">
    <property type="entry name" value="AcTrfase_RimI/Ard1"/>
</dbReference>
<feature type="domain" description="N-acetyltransferase" evidence="6">
    <location>
        <begin position="4"/>
        <end position="151"/>
    </location>
</feature>
<evidence type="ECO:0000259" key="6">
    <source>
        <dbReference type="PROSITE" id="PS51186"/>
    </source>
</evidence>
<dbReference type="GO" id="GO:0005840">
    <property type="term" value="C:ribosome"/>
    <property type="evidence" value="ECO:0007669"/>
    <property type="project" value="UniProtKB-KW"/>
</dbReference>
<dbReference type="HAMAP" id="MF_02210">
    <property type="entry name" value="RimI"/>
    <property type="match status" value="1"/>
</dbReference>
<dbReference type="EMBL" id="JACOFW010000019">
    <property type="protein sequence ID" value="MBC3808749.1"/>
    <property type="molecule type" value="Genomic_DNA"/>
</dbReference>
<keyword evidence="4 5" id="KW-0012">Acyltransferase</keyword>
<evidence type="ECO:0000256" key="1">
    <source>
        <dbReference type="ARBA" id="ARBA00005395"/>
    </source>
</evidence>
<keyword evidence="2 5" id="KW-0963">Cytoplasm</keyword>
<evidence type="ECO:0000256" key="5">
    <source>
        <dbReference type="HAMAP-Rule" id="MF_02210"/>
    </source>
</evidence>
<dbReference type="PANTHER" id="PTHR43420:SF44">
    <property type="entry name" value="ACETYLTRANSFERASE YPEA"/>
    <property type="match status" value="1"/>
</dbReference>
<dbReference type="InterPro" id="IPR043690">
    <property type="entry name" value="RimI"/>
</dbReference>
<organism evidence="7 8">
    <name type="scientific">Undibacterium seohonense</name>
    <dbReference type="NCBI Taxonomy" id="1344950"/>
    <lineage>
        <taxon>Bacteria</taxon>
        <taxon>Pseudomonadati</taxon>
        <taxon>Pseudomonadota</taxon>
        <taxon>Betaproteobacteria</taxon>
        <taxon>Burkholderiales</taxon>
        <taxon>Oxalobacteraceae</taxon>
        <taxon>Undibacterium</taxon>
    </lineage>
</organism>
<dbReference type="Gene3D" id="3.40.630.30">
    <property type="match status" value="1"/>
</dbReference>
<keyword evidence="7" id="KW-0689">Ribosomal protein</keyword>
<dbReference type="SUPFAM" id="SSF55729">
    <property type="entry name" value="Acyl-CoA N-acyltransferases (Nat)"/>
    <property type="match status" value="1"/>
</dbReference>
<dbReference type="InterPro" id="IPR000182">
    <property type="entry name" value="GNAT_dom"/>
</dbReference>
<dbReference type="PANTHER" id="PTHR43420">
    <property type="entry name" value="ACETYLTRANSFERASE"/>
    <property type="match status" value="1"/>
</dbReference>